<reference evidence="1" key="1">
    <citation type="submission" date="2023-04" db="EMBL/GenBank/DDBJ databases">
        <title>A chromosome-level genome assembly of the parasitoid wasp Eretmocerus hayati.</title>
        <authorList>
            <person name="Zhong Y."/>
            <person name="Liu S."/>
            <person name="Liu Y."/>
        </authorList>
    </citation>
    <scope>NUCLEOTIDE SEQUENCE</scope>
    <source>
        <strain evidence="1">ZJU_SS_LIU_2023</strain>
    </source>
</reference>
<sequence>MFSGVLSCEPVEEKMVQKDDRVNLIFHYKSPSSHEILRKNKNLPKAKGTVLSEIISGLGEITRDLCKYNHSIDLCSVNFRNYEETQEGLRININNPLQEFDSFLNNRNMEGMTMEIFLESSQVLNDPKEQLDTSSTPSLALETNHQDYEQRSEQIIFGSSAAKMRHHDENHDSENSDGRNHSNDEDLSEPRYVGLVNQAMTCYLNSLLQALYMTPEFRNAMYNWEYKSHEKDGTASIPYQLQKLFLNLQTSNKPAVETTSLTKSFGWDSSEAWHQHDIQELCRVMFDALEQKFKNTAQADLINRLYEGKINDYVKCLTCNTEKYREDTFLDIPLPVRPFDTNEAYGSVEEALEAFVKYELLEGTNQYFCEKCDKKSNAHKGLKFTKFPYILTLQLKRFDFDQNTYHRIKLNDKVTFPDILNLNRFIEITPDQESPSREEDAGMSIKCDDSYTTDSSTIDEDCNSCDIPTMNSNHVSYNDQDDDEGIDMSNGTSSSSTSAQYNNFIKRREEYASLKGPYVYELFSIMIHSGSASGGHYYAYIKDFRTDKWFCFNDQSVYPITHEEIQKSYGGGAKGSFYSGAYRSSTNAYMLMYRQIDPDRNTLPMKADSFPAHIQKLLEKMKEYELNHHIRDKDSCYNRTFLKPVYYRHPMDLKEDSIVDQVSVSVSLNMTLEEVTDVVYNKGIFDQWNIKREQCRIVTYIPRYDVVDRDFEQRYLRLDDLLDNQHAMKDLLLDVRLKDKFDKYSGDPIVTKVYVICCKKRTLEAEAGPRYVRGYIKQTIKEYKEELIKYFDLNPRCTKLYSPDILPGELMDDDFEFEDNLSSTYAYKVYATTNYDGEEINGENKRSFRESVFYKLATCLEDSVTFYIDSAITIQKSDFFIETNEKHDIKPPSNQSLVLYDPSYSFNHQRRIEEVDSCTSSLNLKGKRDDMKSASDDTCSNNPDRYSCERKKNENSARRDDGAMSDSSDAPPSVFFVERDQWSGPETSNSEDSSLSDSDRTLVGDAPEETASYQEAVESEPTTEIDSPNFCSLKNVQASLWKVTSRKGIAEEQIRMHLEPRLEIPKEYHIKILDSPADEASSYNSFREFKDDQKYSISLQRVPQSDEISVDIYSLDMWRQELVQKIFTVVLKQGLTVAKAKHEIWYQLNLNKLINEPLEELIFMHVVDGEVVDEELGHDWEELIIKDGVCIPVSSDEGYQADDGTALSKNLATYIPTRNKFVVKKMFLRTKLKKWQVQDLFDVPQEFAEYTKLYASNKYIVGRIEQLPWVSKLDLATVNRHSFVLVRDSRESPKELTEDEAKMTRTLAGPNRSRSLARSGKKSGRAKYNKPTTTTLISASPRKEKALKIHVDST</sequence>
<dbReference type="EMBL" id="CM056744">
    <property type="protein sequence ID" value="KAJ8666944.1"/>
    <property type="molecule type" value="Genomic_DNA"/>
</dbReference>
<accession>A0ACC2N7B0</accession>
<organism evidence="1 2">
    <name type="scientific">Eretmocerus hayati</name>
    <dbReference type="NCBI Taxonomy" id="131215"/>
    <lineage>
        <taxon>Eukaryota</taxon>
        <taxon>Metazoa</taxon>
        <taxon>Ecdysozoa</taxon>
        <taxon>Arthropoda</taxon>
        <taxon>Hexapoda</taxon>
        <taxon>Insecta</taxon>
        <taxon>Pterygota</taxon>
        <taxon>Neoptera</taxon>
        <taxon>Endopterygota</taxon>
        <taxon>Hymenoptera</taxon>
        <taxon>Apocrita</taxon>
        <taxon>Proctotrupomorpha</taxon>
        <taxon>Chalcidoidea</taxon>
        <taxon>Aphelinidae</taxon>
        <taxon>Aphelininae</taxon>
        <taxon>Eretmocerus</taxon>
    </lineage>
</organism>
<proteinExistence type="predicted"/>
<evidence type="ECO:0000313" key="1">
    <source>
        <dbReference type="EMBL" id="KAJ8666944.1"/>
    </source>
</evidence>
<name>A0ACC2N7B0_9HYME</name>
<dbReference type="Proteomes" id="UP001239111">
    <property type="component" value="Chromosome 4"/>
</dbReference>
<protein>
    <submittedName>
        <fullName evidence="1">Uncharacterized protein</fullName>
    </submittedName>
</protein>
<evidence type="ECO:0000313" key="2">
    <source>
        <dbReference type="Proteomes" id="UP001239111"/>
    </source>
</evidence>
<keyword evidence="2" id="KW-1185">Reference proteome</keyword>
<comment type="caution">
    <text evidence="1">The sequence shown here is derived from an EMBL/GenBank/DDBJ whole genome shotgun (WGS) entry which is preliminary data.</text>
</comment>
<gene>
    <name evidence="1" type="ORF">QAD02_008606</name>
</gene>